<protein>
    <submittedName>
        <fullName evidence="2">Uncharacterized protein</fullName>
    </submittedName>
</protein>
<feature type="compositionally biased region" description="Basic and acidic residues" evidence="1">
    <location>
        <begin position="91"/>
        <end position="102"/>
    </location>
</feature>
<dbReference type="HOGENOM" id="CLU_266219_0_0_1"/>
<accession>A0A0D3KUG4</accession>
<dbReference type="RefSeq" id="XP_005791828.1">
    <property type="nucleotide sequence ID" value="XM_005791771.1"/>
</dbReference>
<feature type="region of interest" description="Disordered" evidence="1">
    <location>
        <begin position="239"/>
        <end position="267"/>
    </location>
</feature>
<dbReference type="KEGG" id="ehx:EMIHUDRAFT_108927"/>
<dbReference type="GeneID" id="17284670"/>
<evidence type="ECO:0000313" key="3">
    <source>
        <dbReference type="Proteomes" id="UP000013827"/>
    </source>
</evidence>
<feature type="region of interest" description="Disordered" evidence="1">
    <location>
        <begin position="291"/>
        <end position="348"/>
    </location>
</feature>
<reference evidence="2" key="2">
    <citation type="submission" date="2024-10" db="UniProtKB">
        <authorList>
            <consortium name="EnsemblProtists"/>
        </authorList>
    </citation>
    <scope>IDENTIFICATION</scope>
</reference>
<evidence type="ECO:0000313" key="2">
    <source>
        <dbReference type="EnsemblProtists" id="EOD39399"/>
    </source>
</evidence>
<feature type="region of interest" description="Disordered" evidence="1">
    <location>
        <begin position="973"/>
        <end position="993"/>
    </location>
</feature>
<dbReference type="AlphaFoldDB" id="A0A0D3KUG4"/>
<name>A0A0D3KUG4_EMIH1</name>
<proteinExistence type="predicted"/>
<organism evidence="2 3">
    <name type="scientific">Emiliania huxleyi (strain CCMP1516)</name>
    <dbReference type="NCBI Taxonomy" id="280463"/>
    <lineage>
        <taxon>Eukaryota</taxon>
        <taxon>Haptista</taxon>
        <taxon>Haptophyta</taxon>
        <taxon>Prymnesiophyceae</taxon>
        <taxon>Isochrysidales</taxon>
        <taxon>Noelaerhabdaceae</taxon>
        <taxon>Emiliania</taxon>
    </lineage>
</organism>
<evidence type="ECO:0000256" key="1">
    <source>
        <dbReference type="SAM" id="MobiDB-lite"/>
    </source>
</evidence>
<sequence>MPKWRAAASSVCARRAVHQRRLPQALRPAGLCTKAEGAKRKAAAPLDSLSMVHELRAGGLPPPTAEVTLESQHASLQREMETSGSEAGCAGHERDKERTDTRGTRHLERTDTRYEIERTQAASRLDLNLFQQLVAVFKQHQTLQTLCGFRSGEVDLPDQSLSQEDSMLLAADLSSSTSIKTVYAGDIALKLPLGVHSDERVAQLVELTLRLKGETVDEQDRLMASAHEILPGAELFRKRKEADAGTEQQAEPAVNHSTQRAGANKHDSPVEVVDIGRGGCFGGCFGGACSSKHQPSVGPRSPSPRKSVTFDGKSRDGSLASVSVPDASPDLHGKVSLSKHRSFERPSPRRVAPVKFAARVSMPRAFVVDAGSRHTEVFAYDQGPDGMPVILHSAKLRRDDKSFMTLGDAINDGGDETFELFFKLLSDTLADFDADLERGIFIGATGGVRKIRDSDEGARKVDQFARFCRCEHPNVTFRVVEGLDEVRWEWTAAKALFHAAFEDAGHDGGVQLLAGGGSSVQVGIRGMSTAEGGVSPVSMPLSVGEVQDAFKADAAAAAGEWPSLERSRQSLERVVDASWPHLRAHVPIRGGVLAISGFADIAQLGFSERWISVEELTPLVDKTLDELLKQKGAGWDRAVEKWGKHRFWAEFPERLWSIGAAGLLRLSVLLTRPGLFRPSARLYFANTPPPPPEGTAPRPKLTWPLGKYLSDVQLCEAREQVLAAGSSLLAARTRVAELTPPGNPTSRTGYLRSLRDCVGPPPDDCMEKWREEWVKLRTEEYLRSDDLADKDKGTEEYVRENKSLDSVLKKFARGIKESVDSGMDPKHAEIYYALQSVRGSLAAAMREGRKDYVCSTYALSEALSSEYDLQKKFALPPSLYKNLEGKFGLASDYSQWSSIRTPDEAGVRGLVSEVMVMANDRLDCFSEEGFMVFDDGGLKPVSGPIVCFEAAASDDHGDHAPIVIKKTIAPTASKGGGALKPTSRKQTSGAFPPNTLFRLKETKRAGSWLAPDGVTRPKVDLLVVTATFRAPKRLGGSSGSGGGKMAELPVSLQYASSRKAFVKGLDDIIERPLLTLEQEFMRDYSWTDFKDVMYTLREEWEYVNGEAVPAADKTRGTRDEKNGGMSVVQFCDRMNARIAERREKLKQISPDTPMPSEANAFLTREEVLAGDTGFHHGADISLLSQFAGEEEVLFPPGGKPGPSRAKASSTEELANQLREYKEESVEGKPNKPKVVYYEIRVMPTFV</sequence>
<feature type="region of interest" description="Disordered" evidence="1">
    <location>
        <begin position="71"/>
        <end position="102"/>
    </location>
</feature>
<keyword evidence="3" id="KW-1185">Reference proteome</keyword>
<dbReference type="Proteomes" id="UP000013827">
    <property type="component" value="Unassembled WGS sequence"/>
</dbReference>
<dbReference type="PaxDb" id="2903-EOD39399"/>
<reference evidence="3" key="1">
    <citation type="journal article" date="2013" name="Nature">
        <title>Pan genome of the phytoplankton Emiliania underpins its global distribution.</title>
        <authorList>
            <person name="Read B.A."/>
            <person name="Kegel J."/>
            <person name="Klute M.J."/>
            <person name="Kuo A."/>
            <person name="Lefebvre S.C."/>
            <person name="Maumus F."/>
            <person name="Mayer C."/>
            <person name="Miller J."/>
            <person name="Monier A."/>
            <person name="Salamov A."/>
            <person name="Young J."/>
            <person name="Aguilar M."/>
            <person name="Claverie J.M."/>
            <person name="Frickenhaus S."/>
            <person name="Gonzalez K."/>
            <person name="Herman E.K."/>
            <person name="Lin Y.C."/>
            <person name="Napier J."/>
            <person name="Ogata H."/>
            <person name="Sarno A.F."/>
            <person name="Shmutz J."/>
            <person name="Schroeder D."/>
            <person name="de Vargas C."/>
            <person name="Verret F."/>
            <person name="von Dassow P."/>
            <person name="Valentin K."/>
            <person name="Van de Peer Y."/>
            <person name="Wheeler G."/>
            <person name="Dacks J.B."/>
            <person name="Delwiche C.F."/>
            <person name="Dyhrman S.T."/>
            <person name="Glockner G."/>
            <person name="John U."/>
            <person name="Richards T."/>
            <person name="Worden A.Z."/>
            <person name="Zhang X."/>
            <person name="Grigoriev I.V."/>
            <person name="Allen A.E."/>
            <person name="Bidle K."/>
            <person name="Borodovsky M."/>
            <person name="Bowler C."/>
            <person name="Brownlee C."/>
            <person name="Cock J.M."/>
            <person name="Elias M."/>
            <person name="Gladyshev V.N."/>
            <person name="Groth M."/>
            <person name="Guda C."/>
            <person name="Hadaegh A."/>
            <person name="Iglesias-Rodriguez M.D."/>
            <person name="Jenkins J."/>
            <person name="Jones B.M."/>
            <person name="Lawson T."/>
            <person name="Leese F."/>
            <person name="Lindquist E."/>
            <person name="Lobanov A."/>
            <person name="Lomsadze A."/>
            <person name="Malik S.B."/>
            <person name="Marsh M.E."/>
            <person name="Mackinder L."/>
            <person name="Mock T."/>
            <person name="Mueller-Roeber B."/>
            <person name="Pagarete A."/>
            <person name="Parker M."/>
            <person name="Probert I."/>
            <person name="Quesneville H."/>
            <person name="Raines C."/>
            <person name="Rensing S.A."/>
            <person name="Riano-Pachon D.M."/>
            <person name="Richier S."/>
            <person name="Rokitta S."/>
            <person name="Shiraiwa Y."/>
            <person name="Soanes D.M."/>
            <person name="van der Giezen M."/>
            <person name="Wahlund T.M."/>
            <person name="Williams B."/>
            <person name="Wilson W."/>
            <person name="Wolfe G."/>
            <person name="Wurch L.L."/>
        </authorList>
    </citation>
    <scope>NUCLEOTIDE SEQUENCE</scope>
</reference>
<dbReference type="EnsemblProtists" id="EOD39399">
    <property type="protein sequence ID" value="EOD39399"/>
    <property type="gene ID" value="EMIHUDRAFT_108927"/>
</dbReference>